<keyword evidence="4" id="KW-0645">Protease</keyword>
<comment type="similarity">
    <text evidence="1 4">Belongs to the peptidase S10 family.</text>
</comment>
<dbReference type="Gene3D" id="3.40.50.1820">
    <property type="entry name" value="alpha/beta hydrolase"/>
    <property type="match status" value="1"/>
</dbReference>
<keyword evidence="4 5" id="KW-0378">Hydrolase</keyword>
<dbReference type="Proteomes" id="UP000193642">
    <property type="component" value="Unassembled WGS sequence"/>
</dbReference>
<evidence type="ECO:0000256" key="2">
    <source>
        <dbReference type="ARBA" id="ARBA00022645"/>
    </source>
</evidence>
<accession>A0A1Y2C1N6</accession>
<organism evidence="5 6">
    <name type="scientific">Rhizoclosmatium globosum</name>
    <dbReference type="NCBI Taxonomy" id="329046"/>
    <lineage>
        <taxon>Eukaryota</taxon>
        <taxon>Fungi</taxon>
        <taxon>Fungi incertae sedis</taxon>
        <taxon>Chytridiomycota</taxon>
        <taxon>Chytridiomycota incertae sedis</taxon>
        <taxon>Chytridiomycetes</taxon>
        <taxon>Chytridiales</taxon>
        <taxon>Chytriomycetaceae</taxon>
        <taxon>Rhizoclosmatium</taxon>
    </lineage>
</organism>
<dbReference type="OrthoDB" id="443318at2759"/>
<dbReference type="PROSITE" id="PS00131">
    <property type="entry name" value="CARBOXYPEPT_SER_SER"/>
    <property type="match status" value="1"/>
</dbReference>
<dbReference type="PRINTS" id="PR00724">
    <property type="entry name" value="CRBOXYPTASEC"/>
</dbReference>
<dbReference type="SUPFAM" id="SSF53474">
    <property type="entry name" value="alpha/beta-Hydrolases"/>
    <property type="match status" value="1"/>
</dbReference>
<evidence type="ECO:0000256" key="1">
    <source>
        <dbReference type="ARBA" id="ARBA00009431"/>
    </source>
</evidence>
<evidence type="ECO:0000313" key="6">
    <source>
        <dbReference type="Proteomes" id="UP000193642"/>
    </source>
</evidence>
<evidence type="ECO:0000313" key="5">
    <source>
        <dbReference type="EMBL" id="ORY40225.1"/>
    </source>
</evidence>
<dbReference type="PANTHER" id="PTHR11802">
    <property type="entry name" value="SERINE PROTEASE FAMILY S10 SERINE CARBOXYPEPTIDASE"/>
    <property type="match status" value="1"/>
</dbReference>
<dbReference type="GO" id="GO:0006508">
    <property type="term" value="P:proteolysis"/>
    <property type="evidence" value="ECO:0007669"/>
    <property type="project" value="UniProtKB-KW"/>
</dbReference>
<keyword evidence="2 4" id="KW-0121">Carboxypeptidase</keyword>
<dbReference type="PANTHER" id="PTHR11802:SF479">
    <property type="entry name" value="CARBOXYPEPTIDASE"/>
    <property type="match status" value="1"/>
</dbReference>
<dbReference type="EMBL" id="MCGO01000036">
    <property type="protein sequence ID" value="ORY40225.1"/>
    <property type="molecule type" value="Genomic_DNA"/>
</dbReference>
<dbReference type="InterPro" id="IPR029058">
    <property type="entry name" value="AB_hydrolase_fold"/>
</dbReference>
<evidence type="ECO:0000256" key="4">
    <source>
        <dbReference type="RuleBase" id="RU361156"/>
    </source>
</evidence>
<dbReference type="AlphaFoldDB" id="A0A1Y2C1N6"/>
<sequence length="510" mass="55030">MAVIGVIGQQQQTSFKCPIDTPSTDSKLGFLPVPPASSFEITNLPNATASLLATLNGMYAGYIPSGVTAPVPQNLFFWYFPSANKSSTDLVLWLNGGPGCSSLYGDFVENGPLMINEDGSLTANPTSWHNHANILYLEQPLGTGFSANMSHFVSSEWELATNVLYFLNGFYTAFPAAKAWNLYLTGESYAGTYIPYIGAAITQCKTLIDQAKTPFNLKGVLIFDGILDIGSQLYPQSAVHLFDFIKTTKLFTSLPSGTQKQAATIASRCATASVAESNTDPSLFYCDMLGFVSDAFTAQNTQFGVNNTCMDVYNVNNVIPCTAVSASYKQDDALTAYLNTPEVRAAIHVDPTLKTAVPNFTWQECSPVGIKEYKDYNYGPASATFLDTFVAAGMKVLIANGDLDFIVDYLGTEQVLGNTTWGGQKGFKGSLQAWSVNGTDAGLTVSERGLTYYRVKNSGHMVPYDQPTSGLAIFKDLLFKNSAVVTQKSSAPRVDLLSAIISMAFFVAFS</sequence>
<dbReference type="EC" id="3.4.16.-" evidence="4"/>
<protein>
    <recommendedName>
        <fullName evidence="4">Carboxypeptidase</fullName>
        <ecNumber evidence="4">3.4.16.-</ecNumber>
    </recommendedName>
</protein>
<gene>
    <name evidence="5" type="ORF">BCR33DRAFT_719593</name>
</gene>
<dbReference type="STRING" id="329046.A0A1Y2C1N6"/>
<reference evidence="5 6" key="1">
    <citation type="submission" date="2016-07" db="EMBL/GenBank/DDBJ databases">
        <title>Pervasive Adenine N6-methylation of Active Genes in Fungi.</title>
        <authorList>
            <consortium name="DOE Joint Genome Institute"/>
            <person name="Mondo S.J."/>
            <person name="Dannebaum R.O."/>
            <person name="Kuo R.C."/>
            <person name="Labutti K."/>
            <person name="Haridas S."/>
            <person name="Kuo A."/>
            <person name="Salamov A."/>
            <person name="Ahrendt S.R."/>
            <person name="Lipzen A."/>
            <person name="Sullivan W."/>
            <person name="Andreopoulos W.B."/>
            <person name="Clum A."/>
            <person name="Lindquist E."/>
            <person name="Daum C."/>
            <person name="Ramamoorthy G.K."/>
            <person name="Gryganskyi A."/>
            <person name="Culley D."/>
            <person name="Magnuson J.K."/>
            <person name="James T.Y."/>
            <person name="O'Malley M.A."/>
            <person name="Stajich J.E."/>
            <person name="Spatafora J.W."/>
            <person name="Visel A."/>
            <person name="Grigoriev I.V."/>
        </authorList>
    </citation>
    <scope>NUCLEOTIDE SEQUENCE [LARGE SCALE GENOMIC DNA]</scope>
    <source>
        <strain evidence="5 6">JEL800</strain>
    </source>
</reference>
<keyword evidence="6" id="KW-1185">Reference proteome</keyword>
<evidence type="ECO:0000256" key="3">
    <source>
        <dbReference type="ARBA" id="ARBA00023180"/>
    </source>
</evidence>
<proteinExistence type="inferred from homology"/>
<keyword evidence="3" id="KW-0325">Glycoprotein</keyword>
<name>A0A1Y2C1N6_9FUNG</name>
<dbReference type="Pfam" id="PF00450">
    <property type="entry name" value="Peptidase_S10"/>
    <property type="match status" value="1"/>
</dbReference>
<dbReference type="InterPro" id="IPR001563">
    <property type="entry name" value="Peptidase_S10"/>
</dbReference>
<comment type="caution">
    <text evidence="5">The sequence shown here is derived from an EMBL/GenBank/DDBJ whole genome shotgun (WGS) entry which is preliminary data.</text>
</comment>
<dbReference type="InterPro" id="IPR018202">
    <property type="entry name" value="Ser_caboxypep_ser_AS"/>
</dbReference>
<dbReference type="GO" id="GO:0004185">
    <property type="term" value="F:serine-type carboxypeptidase activity"/>
    <property type="evidence" value="ECO:0007669"/>
    <property type="project" value="UniProtKB-UniRule"/>
</dbReference>